<feature type="chain" id="PRO_5039050270" description="phospholipase D" evidence="7">
    <location>
        <begin position="20"/>
        <end position="403"/>
    </location>
</feature>
<evidence type="ECO:0000256" key="5">
    <source>
        <dbReference type="ARBA" id="ARBA00022963"/>
    </source>
</evidence>
<dbReference type="SUPFAM" id="SSF56024">
    <property type="entry name" value="Phospholipase D/nuclease"/>
    <property type="match status" value="2"/>
</dbReference>
<dbReference type="InterPro" id="IPR051406">
    <property type="entry name" value="PLD_domain"/>
</dbReference>
<evidence type="ECO:0000313" key="9">
    <source>
        <dbReference type="EMBL" id="MQY04075.1"/>
    </source>
</evidence>
<keyword evidence="6" id="KW-0443">Lipid metabolism</keyword>
<dbReference type="EMBL" id="WEGH01000001">
    <property type="protein sequence ID" value="MQY04075.1"/>
    <property type="molecule type" value="Genomic_DNA"/>
</dbReference>
<feature type="domain" description="Phospholipase D-like" evidence="8">
    <location>
        <begin position="72"/>
        <end position="202"/>
    </location>
</feature>
<dbReference type="Gene3D" id="3.30.870.10">
    <property type="entry name" value="Endonuclease Chain A"/>
    <property type="match status" value="2"/>
</dbReference>
<keyword evidence="10" id="KW-1185">Reference proteome</keyword>
<reference evidence="9 10" key="1">
    <citation type="submission" date="2019-10" db="EMBL/GenBank/DDBJ databases">
        <title>Actinomadura rubteroloni sp. nov. and Actinomadura macrotermitis sp. nov., isolated from the gut of fungus growing-termite Macrotermes natalensis.</title>
        <authorList>
            <person name="Benndorf R."/>
            <person name="Martin K."/>
            <person name="Kuefner M."/>
            <person name="De Beer W."/>
            <person name="Kaster A.-K."/>
            <person name="Vollmers J."/>
            <person name="Poulsen M."/>
            <person name="Beemelmanns C."/>
        </authorList>
    </citation>
    <scope>NUCLEOTIDE SEQUENCE [LARGE SCALE GENOMIC DNA]</scope>
    <source>
        <strain evidence="9 10">RB68</strain>
    </source>
</reference>
<evidence type="ECO:0000256" key="1">
    <source>
        <dbReference type="ARBA" id="ARBA00000798"/>
    </source>
</evidence>
<dbReference type="GO" id="GO:0016042">
    <property type="term" value="P:lipid catabolic process"/>
    <property type="evidence" value="ECO:0007669"/>
    <property type="project" value="UniProtKB-KW"/>
</dbReference>
<protein>
    <recommendedName>
        <fullName evidence="3">phospholipase D</fullName>
        <ecNumber evidence="3">3.1.4.4</ecNumber>
    </recommendedName>
</protein>
<feature type="signal peptide" evidence="7">
    <location>
        <begin position="1"/>
        <end position="19"/>
    </location>
</feature>
<dbReference type="InterPro" id="IPR025202">
    <property type="entry name" value="PLD-like_dom"/>
</dbReference>
<keyword evidence="7" id="KW-0732">Signal</keyword>
<comment type="similarity">
    <text evidence="2">Belongs to the phospholipase D family.</text>
</comment>
<dbReference type="EC" id="3.1.4.4" evidence="3"/>
<dbReference type="Pfam" id="PF13091">
    <property type="entry name" value="PLDc_2"/>
    <property type="match status" value="2"/>
</dbReference>
<dbReference type="Proteomes" id="UP000487268">
    <property type="component" value="Unassembled WGS sequence"/>
</dbReference>
<dbReference type="AlphaFoldDB" id="A0A7K0BS95"/>
<feature type="domain" description="Phospholipase D-like" evidence="8">
    <location>
        <begin position="253"/>
        <end position="374"/>
    </location>
</feature>
<evidence type="ECO:0000259" key="8">
    <source>
        <dbReference type="Pfam" id="PF13091"/>
    </source>
</evidence>
<dbReference type="RefSeq" id="WP_153531896.1">
    <property type="nucleotide sequence ID" value="NZ_WEGH01000001.1"/>
</dbReference>
<evidence type="ECO:0000256" key="6">
    <source>
        <dbReference type="ARBA" id="ARBA00023098"/>
    </source>
</evidence>
<sequence length="403" mass="43662">MRRVVFVFAGGIVALAVGGMDVAAAVPQAAVQRKAAPVAQGPRFNLPTGNKDQQAGIDRYLRGLIRNTPKGAEIDVALFRLTTSGMAGELADAVKRGVHVRIVLDSDSVKQSASVYGYLKSRLGTDTRKASWIVLCPKNRGCIAPAVKGVWGKNHNKFYAFSQTQGSRNVVVQTSSNATGGMYGAWNDAYTMSDATLYKAYRGYFYDLARRRANGNYYKVVRSGTRSVTFFPKAAGDPIVSALDGVLCLGGTRIRLSSGQFTRTEVAEKLWWLARSGCRVEIVSGSFGASTLKTLSQPGVLNAAPSVHYFAKGQTHEAHSKYLLIDGWYFGKRARVVMAGSHSYTTAALRHNDEAMVTVRDKATFDAYVRNFGQVYGSAKGRLRSTTLFQLPAPTVPDNSNGD</sequence>
<evidence type="ECO:0000256" key="2">
    <source>
        <dbReference type="ARBA" id="ARBA00008664"/>
    </source>
</evidence>
<evidence type="ECO:0000256" key="4">
    <source>
        <dbReference type="ARBA" id="ARBA00022801"/>
    </source>
</evidence>
<accession>A0A7K0BS95</accession>
<proteinExistence type="inferred from homology"/>
<dbReference type="PANTHER" id="PTHR43856">
    <property type="entry name" value="CARDIOLIPIN HYDROLASE"/>
    <property type="match status" value="1"/>
</dbReference>
<evidence type="ECO:0000256" key="7">
    <source>
        <dbReference type="SAM" id="SignalP"/>
    </source>
</evidence>
<organism evidence="9 10">
    <name type="scientific">Actinomadura macrotermitis</name>
    <dbReference type="NCBI Taxonomy" id="2585200"/>
    <lineage>
        <taxon>Bacteria</taxon>
        <taxon>Bacillati</taxon>
        <taxon>Actinomycetota</taxon>
        <taxon>Actinomycetes</taxon>
        <taxon>Streptosporangiales</taxon>
        <taxon>Thermomonosporaceae</taxon>
        <taxon>Actinomadura</taxon>
    </lineage>
</organism>
<comment type="catalytic activity">
    <reaction evidence="1">
        <text>a 1,2-diacyl-sn-glycero-3-phosphocholine + H2O = a 1,2-diacyl-sn-glycero-3-phosphate + choline + H(+)</text>
        <dbReference type="Rhea" id="RHEA:14445"/>
        <dbReference type="ChEBI" id="CHEBI:15354"/>
        <dbReference type="ChEBI" id="CHEBI:15377"/>
        <dbReference type="ChEBI" id="CHEBI:15378"/>
        <dbReference type="ChEBI" id="CHEBI:57643"/>
        <dbReference type="ChEBI" id="CHEBI:58608"/>
        <dbReference type="EC" id="3.1.4.4"/>
    </reaction>
</comment>
<comment type="caution">
    <text evidence="9">The sequence shown here is derived from an EMBL/GenBank/DDBJ whole genome shotgun (WGS) entry which is preliminary data.</text>
</comment>
<name>A0A7K0BS95_9ACTN</name>
<evidence type="ECO:0000256" key="3">
    <source>
        <dbReference type="ARBA" id="ARBA00012027"/>
    </source>
</evidence>
<dbReference type="GO" id="GO:0016891">
    <property type="term" value="F:RNA endonuclease activity producing 5'-phosphomonoesters, hydrolytic mechanism"/>
    <property type="evidence" value="ECO:0007669"/>
    <property type="project" value="TreeGrafter"/>
</dbReference>
<dbReference type="GO" id="GO:0004630">
    <property type="term" value="F:phospholipase D activity"/>
    <property type="evidence" value="ECO:0007669"/>
    <property type="project" value="UniProtKB-EC"/>
</dbReference>
<gene>
    <name evidence="9" type="ORF">ACRB68_21240</name>
</gene>
<dbReference type="OrthoDB" id="3740959at2"/>
<dbReference type="PANTHER" id="PTHR43856:SF1">
    <property type="entry name" value="MITOCHONDRIAL CARDIOLIPIN HYDROLASE"/>
    <property type="match status" value="1"/>
</dbReference>
<keyword evidence="5" id="KW-0442">Lipid degradation</keyword>
<evidence type="ECO:0000313" key="10">
    <source>
        <dbReference type="Proteomes" id="UP000487268"/>
    </source>
</evidence>
<keyword evidence="4" id="KW-0378">Hydrolase</keyword>